<reference evidence="4" key="1">
    <citation type="submission" date="2017-02" db="UniProtKB">
        <authorList>
            <consortium name="WormBaseParasite"/>
        </authorList>
    </citation>
    <scope>IDENTIFICATION</scope>
</reference>
<keyword evidence="3" id="KW-1185">Reference proteome</keyword>
<protein>
    <submittedName>
        <fullName evidence="2 4">Uncharacterized protein</fullName>
    </submittedName>
</protein>
<evidence type="ECO:0000313" key="3">
    <source>
        <dbReference type="Proteomes" id="UP000267027"/>
    </source>
</evidence>
<accession>A0A0R3PEC1</accession>
<dbReference type="AlphaFoldDB" id="A0A0R3PEC1"/>
<feature type="compositionally biased region" description="Basic residues" evidence="1">
    <location>
        <begin position="113"/>
        <end position="122"/>
    </location>
</feature>
<evidence type="ECO:0000313" key="4">
    <source>
        <dbReference type="WBParaSite" id="ACOC_0000239901-mRNA-1"/>
    </source>
</evidence>
<evidence type="ECO:0000313" key="2">
    <source>
        <dbReference type="EMBL" id="VDM53985.1"/>
    </source>
</evidence>
<feature type="compositionally biased region" description="Pro residues" evidence="1">
    <location>
        <begin position="92"/>
        <end position="112"/>
    </location>
</feature>
<sequence length="122" mass="13711">MRSPKAHMFRKLHQPLLFSKMHLLSDRIAEFEFCGSSMLFGFYKPRKSICTDVDDVDDLLIDYGSIYRTQHKEGPVRAALAGLKHTDATDLPPLPPPPPSPPPPPPPPPPPSHRLRVARIDK</sequence>
<gene>
    <name evidence="2" type="ORF">ACOC_LOCUS2400</name>
</gene>
<proteinExistence type="predicted"/>
<reference evidence="2 3" key="2">
    <citation type="submission" date="2018-11" db="EMBL/GenBank/DDBJ databases">
        <authorList>
            <consortium name="Pathogen Informatics"/>
        </authorList>
    </citation>
    <scope>NUCLEOTIDE SEQUENCE [LARGE SCALE GENOMIC DNA]</scope>
    <source>
        <strain evidence="2 3">Costa Rica</strain>
    </source>
</reference>
<feature type="region of interest" description="Disordered" evidence="1">
    <location>
        <begin position="84"/>
        <end position="122"/>
    </location>
</feature>
<evidence type="ECO:0000256" key="1">
    <source>
        <dbReference type="SAM" id="MobiDB-lite"/>
    </source>
</evidence>
<dbReference type="WBParaSite" id="ACOC_0000239901-mRNA-1">
    <property type="protein sequence ID" value="ACOC_0000239901-mRNA-1"/>
    <property type="gene ID" value="ACOC_0000239901"/>
</dbReference>
<organism evidence="4">
    <name type="scientific">Angiostrongylus costaricensis</name>
    <name type="common">Nematode worm</name>
    <dbReference type="NCBI Taxonomy" id="334426"/>
    <lineage>
        <taxon>Eukaryota</taxon>
        <taxon>Metazoa</taxon>
        <taxon>Ecdysozoa</taxon>
        <taxon>Nematoda</taxon>
        <taxon>Chromadorea</taxon>
        <taxon>Rhabditida</taxon>
        <taxon>Rhabditina</taxon>
        <taxon>Rhabditomorpha</taxon>
        <taxon>Strongyloidea</taxon>
        <taxon>Metastrongylidae</taxon>
        <taxon>Angiostrongylus</taxon>
    </lineage>
</organism>
<name>A0A0R3PEC1_ANGCS</name>
<dbReference type="Proteomes" id="UP000267027">
    <property type="component" value="Unassembled WGS sequence"/>
</dbReference>
<dbReference type="EMBL" id="UYYA01000478">
    <property type="protein sequence ID" value="VDM53985.1"/>
    <property type="molecule type" value="Genomic_DNA"/>
</dbReference>